<evidence type="ECO:0000256" key="8">
    <source>
        <dbReference type="ARBA" id="ARBA00048679"/>
    </source>
</evidence>
<evidence type="ECO:0000256" key="2">
    <source>
        <dbReference type="ARBA" id="ARBA00022527"/>
    </source>
</evidence>
<reference evidence="10 11" key="1">
    <citation type="journal article" date="2008" name="Nature">
        <title>The genome of the choanoflagellate Monosiga brevicollis and the origin of metazoans.</title>
        <authorList>
            <consortium name="JGI Sequencing"/>
            <person name="King N."/>
            <person name="Westbrook M.J."/>
            <person name="Young S.L."/>
            <person name="Kuo A."/>
            <person name="Abedin M."/>
            <person name="Chapman J."/>
            <person name="Fairclough S."/>
            <person name="Hellsten U."/>
            <person name="Isogai Y."/>
            <person name="Letunic I."/>
            <person name="Marr M."/>
            <person name="Pincus D."/>
            <person name="Putnam N."/>
            <person name="Rokas A."/>
            <person name="Wright K.J."/>
            <person name="Zuzow R."/>
            <person name="Dirks W."/>
            <person name="Good M."/>
            <person name="Goodstein D."/>
            <person name="Lemons D."/>
            <person name="Li W."/>
            <person name="Lyons J.B."/>
            <person name="Morris A."/>
            <person name="Nichols S."/>
            <person name="Richter D.J."/>
            <person name="Salamov A."/>
            <person name="Bork P."/>
            <person name="Lim W.A."/>
            <person name="Manning G."/>
            <person name="Miller W.T."/>
            <person name="McGinnis W."/>
            <person name="Shapiro H."/>
            <person name="Tjian R."/>
            <person name="Grigoriev I.V."/>
            <person name="Rokhsar D."/>
        </authorList>
    </citation>
    <scope>NUCLEOTIDE SEQUENCE [LARGE SCALE GENOMIC DNA]</scope>
    <source>
        <strain evidence="11">MX1 / ATCC 50154</strain>
    </source>
</reference>
<keyword evidence="3" id="KW-0808">Transferase</keyword>
<comment type="catalytic activity">
    <reaction evidence="7">
        <text>L-threonyl-[protein] + ATP = O-phospho-L-threonyl-[protein] + ADP + H(+)</text>
        <dbReference type="Rhea" id="RHEA:46608"/>
        <dbReference type="Rhea" id="RHEA-COMP:11060"/>
        <dbReference type="Rhea" id="RHEA-COMP:11605"/>
        <dbReference type="ChEBI" id="CHEBI:15378"/>
        <dbReference type="ChEBI" id="CHEBI:30013"/>
        <dbReference type="ChEBI" id="CHEBI:30616"/>
        <dbReference type="ChEBI" id="CHEBI:61977"/>
        <dbReference type="ChEBI" id="CHEBI:456216"/>
        <dbReference type="EC" id="2.7.11.1"/>
    </reaction>
</comment>
<dbReference type="InterPro" id="IPR000719">
    <property type="entry name" value="Prot_kinase_dom"/>
</dbReference>
<dbReference type="SUPFAM" id="SSF56112">
    <property type="entry name" value="Protein kinase-like (PK-like)"/>
    <property type="match status" value="1"/>
</dbReference>
<dbReference type="STRING" id="81824.A9UU50"/>
<sequence>EEEIMCWVVQIIQALRYLHHERILHRDLKTANIFLTLTDLIKVGDLGVAAQLDSSLDMRTTCVGSPYYLSPEVCQDVPYNTRSDMWSLGCCIYELATLRKAFKGNNLLSVVNKICSCKYEAVDESCPEGVAHLITSLLQVEPNDRPTTVELLDQDYVRTYLAVLTHRLEAHQLLYVLFGSSPQLS</sequence>
<dbReference type="EMBL" id="CH991545">
    <property type="protein sequence ID" value="EDQ91606.1"/>
    <property type="molecule type" value="Genomic_DNA"/>
</dbReference>
<feature type="non-terminal residue" evidence="10">
    <location>
        <position position="1"/>
    </location>
</feature>
<keyword evidence="5" id="KW-0418">Kinase</keyword>
<dbReference type="GO" id="GO:0006974">
    <property type="term" value="P:DNA damage response"/>
    <property type="evidence" value="ECO:0000318"/>
    <property type="project" value="GO_Central"/>
</dbReference>
<keyword evidence="6" id="KW-0067">ATP-binding</keyword>
<dbReference type="eggNOG" id="KOG0589">
    <property type="taxonomic scope" value="Eukaryota"/>
</dbReference>
<dbReference type="GeneID" id="5888903"/>
<dbReference type="SMART" id="SM00220">
    <property type="entry name" value="S_TKc"/>
    <property type="match status" value="1"/>
</dbReference>
<gene>
    <name evidence="10" type="ORF">MONBRDRAFT_15063</name>
</gene>
<dbReference type="Gene3D" id="1.10.510.10">
    <property type="entry name" value="Transferase(Phosphotransferase) domain 1"/>
    <property type="match status" value="1"/>
</dbReference>
<comment type="catalytic activity">
    <reaction evidence="8">
        <text>L-seryl-[protein] + ATP = O-phospho-L-seryl-[protein] + ADP + H(+)</text>
        <dbReference type="Rhea" id="RHEA:17989"/>
        <dbReference type="Rhea" id="RHEA-COMP:9863"/>
        <dbReference type="Rhea" id="RHEA-COMP:11604"/>
        <dbReference type="ChEBI" id="CHEBI:15378"/>
        <dbReference type="ChEBI" id="CHEBI:29999"/>
        <dbReference type="ChEBI" id="CHEBI:30616"/>
        <dbReference type="ChEBI" id="CHEBI:83421"/>
        <dbReference type="ChEBI" id="CHEBI:456216"/>
        <dbReference type="EC" id="2.7.11.1"/>
    </reaction>
</comment>
<evidence type="ECO:0000256" key="1">
    <source>
        <dbReference type="ARBA" id="ARBA00012513"/>
    </source>
</evidence>
<dbReference type="EC" id="2.7.11.1" evidence="1"/>
<feature type="domain" description="Protein kinase" evidence="9">
    <location>
        <begin position="1"/>
        <end position="157"/>
    </location>
</feature>
<dbReference type="PROSITE" id="PS00108">
    <property type="entry name" value="PROTEIN_KINASE_ST"/>
    <property type="match status" value="1"/>
</dbReference>
<evidence type="ECO:0000256" key="3">
    <source>
        <dbReference type="ARBA" id="ARBA00022679"/>
    </source>
</evidence>
<keyword evidence="2" id="KW-0723">Serine/threonine-protein kinase</keyword>
<dbReference type="OMA" id="CIYELAT"/>
<keyword evidence="11" id="KW-1185">Reference proteome</keyword>
<organism evidence="10 11">
    <name type="scientific">Monosiga brevicollis</name>
    <name type="common">Choanoflagellate</name>
    <dbReference type="NCBI Taxonomy" id="81824"/>
    <lineage>
        <taxon>Eukaryota</taxon>
        <taxon>Choanoflagellata</taxon>
        <taxon>Craspedida</taxon>
        <taxon>Salpingoecidae</taxon>
        <taxon>Monosiga</taxon>
    </lineage>
</organism>
<dbReference type="PANTHER" id="PTHR44899:SF3">
    <property type="entry name" value="SERINE_THREONINE-PROTEIN KINASE NEK1"/>
    <property type="match status" value="1"/>
</dbReference>
<evidence type="ECO:0000256" key="4">
    <source>
        <dbReference type="ARBA" id="ARBA00022741"/>
    </source>
</evidence>
<dbReference type="InterPro" id="IPR008271">
    <property type="entry name" value="Ser/Thr_kinase_AS"/>
</dbReference>
<dbReference type="Proteomes" id="UP000001357">
    <property type="component" value="Unassembled WGS sequence"/>
</dbReference>
<evidence type="ECO:0000256" key="7">
    <source>
        <dbReference type="ARBA" id="ARBA00047899"/>
    </source>
</evidence>
<dbReference type="GO" id="GO:0004674">
    <property type="term" value="F:protein serine/threonine kinase activity"/>
    <property type="evidence" value="ECO:0007669"/>
    <property type="project" value="UniProtKB-KW"/>
</dbReference>
<dbReference type="RefSeq" id="XP_001744028.1">
    <property type="nucleotide sequence ID" value="XM_001743976.1"/>
</dbReference>
<evidence type="ECO:0000313" key="10">
    <source>
        <dbReference type="EMBL" id="EDQ91606.1"/>
    </source>
</evidence>
<evidence type="ECO:0000313" key="11">
    <source>
        <dbReference type="Proteomes" id="UP000001357"/>
    </source>
</evidence>
<accession>A9UU50</accession>
<dbReference type="PROSITE" id="PS50011">
    <property type="entry name" value="PROTEIN_KINASE_DOM"/>
    <property type="match status" value="1"/>
</dbReference>
<keyword evidence="4" id="KW-0547">Nucleotide-binding</keyword>
<dbReference type="InterPro" id="IPR051131">
    <property type="entry name" value="NEK_Ser/Thr_kinase_NIMA"/>
</dbReference>
<name>A9UU50_MONBE</name>
<evidence type="ECO:0000256" key="5">
    <source>
        <dbReference type="ARBA" id="ARBA00022777"/>
    </source>
</evidence>
<evidence type="ECO:0000256" key="6">
    <source>
        <dbReference type="ARBA" id="ARBA00022840"/>
    </source>
</evidence>
<dbReference type="KEGG" id="mbr:MONBRDRAFT_15063"/>
<dbReference type="AlphaFoldDB" id="A9UU50"/>
<dbReference type="InterPro" id="IPR011009">
    <property type="entry name" value="Kinase-like_dom_sf"/>
</dbReference>
<dbReference type="Pfam" id="PF00069">
    <property type="entry name" value="Pkinase"/>
    <property type="match status" value="1"/>
</dbReference>
<dbReference type="GO" id="GO:0005737">
    <property type="term" value="C:cytoplasm"/>
    <property type="evidence" value="ECO:0000318"/>
    <property type="project" value="GO_Central"/>
</dbReference>
<dbReference type="InParanoid" id="A9UU50"/>
<protein>
    <recommendedName>
        <fullName evidence="1">non-specific serine/threonine protein kinase</fullName>
        <ecNumber evidence="1">2.7.11.1</ecNumber>
    </recommendedName>
</protein>
<proteinExistence type="predicted"/>
<dbReference type="PANTHER" id="PTHR44899">
    <property type="entry name" value="CAMK FAMILY PROTEIN KINASE"/>
    <property type="match status" value="1"/>
</dbReference>
<evidence type="ECO:0000259" key="9">
    <source>
        <dbReference type="PROSITE" id="PS50011"/>
    </source>
</evidence>
<dbReference type="GO" id="GO:0005524">
    <property type="term" value="F:ATP binding"/>
    <property type="evidence" value="ECO:0007669"/>
    <property type="project" value="UniProtKB-KW"/>
</dbReference>